<dbReference type="OrthoDB" id="3946750at2759"/>
<dbReference type="KEGG" id="tmn:UCRPA7_4383"/>
<feature type="region of interest" description="Disordered" evidence="1">
    <location>
        <begin position="477"/>
        <end position="506"/>
    </location>
</feature>
<dbReference type="eggNOG" id="ENOG502SRDH">
    <property type="taxonomic scope" value="Eukaryota"/>
</dbReference>
<feature type="compositionally biased region" description="Basic and acidic residues" evidence="1">
    <location>
        <begin position="1044"/>
        <end position="1058"/>
    </location>
</feature>
<dbReference type="Proteomes" id="UP000014074">
    <property type="component" value="Unassembled WGS sequence"/>
</dbReference>
<dbReference type="HOGENOM" id="CLU_011578_0_0_1"/>
<dbReference type="GeneID" id="19324829"/>
<proteinExistence type="predicted"/>
<accession>R8BL65</accession>
<evidence type="ECO:0000313" key="2">
    <source>
        <dbReference type="EMBL" id="EOO00108.1"/>
    </source>
</evidence>
<gene>
    <name evidence="2" type="ORF">UCRPA7_4383</name>
</gene>
<reference evidence="3" key="1">
    <citation type="journal article" date="2013" name="Genome Announc.">
        <title>Draft genome sequence of the ascomycete Phaeoacremonium aleophilum strain UCR-PA7, a causal agent of the esca disease complex in grapevines.</title>
        <authorList>
            <person name="Blanco-Ulate B."/>
            <person name="Rolshausen P."/>
            <person name="Cantu D."/>
        </authorList>
    </citation>
    <scope>NUCLEOTIDE SEQUENCE [LARGE SCALE GENOMIC DNA]</scope>
    <source>
        <strain evidence="3">UCR-PA7</strain>
    </source>
</reference>
<dbReference type="RefSeq" id="XP_007915122.1">
    <property type="nucleotide sequence ID" value="XM_007916931.1"/>
</dbReference>
<dbReference type="AlphaFoldDB" id="R8BL65"/>
<name>R8BL65_PHAM7</name>
<sequence length="1103" mass="123683">MLTSVPQLTSRARSLQTRQSAVRILGASNAVLIRHRQQQTRGFRFGMWSSYLDPDYNREIRRRHRMLKHKCADTLNRRMSWEKHPMAEDARVALKRMVNHYWTSRDARPGGRFVNVEGFKSYTPENKAGVRLGQNIEDVERGAMEHLFFRSKPGRQDYEYDYWSTPFQNIRKYWAQQHSSPAPKKEVFRTTYRSDGFQSSELHRDYVIDPITNRKVAKHPAPNVPKEGAESPAKTFKDYRSKFSSSAASTAQEQAPIFYDGPPPAEELRRYRNVKIDHRSEDNDAASQPVIQSEAYVLEHSAESTATGSEASTFTGFTHGGVSWHSDATVASQSLSPSAKNSKEVDTLFQSWSASAETPKYNDLHKYRPFGDTEVAAAENTAPKYEDLGEYKPVLDEPASVEESQPQYEDLDQYKPVMVKETEITEEAEPKYEDLDKYTPVMVEETSVEESTPQYEDLDKYTPVMVNETTIEESEQPYEDLDKYKPVMVNEPDGKPIGYRETEPAPPELHKYEAVWYNEPDGKPLDYAEPGVDAAELSQYTAVRYNEPDGKPLGIEEQIVDSAELSRYGAVMWNEPDGQPITSEKYSETPTQSEIGQYTAVRWNEPDGKPATPEQAVEDTAELGKYEAVEYQEPDGKPLSQSCPVQAALQEVDAKNDYNAPQFFGSPALDQADESSHEIMKKLNKLSFDATEAEKAEDLDLLRASDIRSASSAKTFVPKNENQEEKTHYRKMLDSLMSRHEITSDAADLEAISAIKSTKARLQAQESKRSLTGNYVRDFPEEFQKTWATVPESFEAASSLKLESALDRQTSSKSKMTRRERRQASTDPYSTEPQGLETSYAEECDGKPTWPTFIKTYGSADASAEPAKVVMAEDSAEKAAAASPKIVEEELAEYTTLVYIPSIKRVEVSKMTCKPIDMTQYKDKLLPPTEALLRLSNSSEYIPYLAKLQAEGFEIESGHEKGLLFRKVRPSLPQAEFLPTSASAEPARANYTPVNPIDMTGSPRHISSASPNFGTPNGFTTFGPVSDLTTPQQARFQSNIEVRRTEPVFSGPKDESRSKGKKSGMGKRLIVGATWVAGVSYALGVVGEYFTTGGIDGKGPTGF</sequence>
<feature type="region of interest" description="Disordered" evidence="1">
    <location>
        <begin position="805"/>
        <end position="842"/>
    </location>
</feature>
<organism evidence="2 3">
    <name type="scientific">Phaeoacremonium minimum (strain UCR-PA7)</name>
    <name type="common">Esca disease fungus</name>
    <name type="synonym">Togninia minima</name>
    <dbReference type="NCBI Taxonomy" id="1286976"/>
    <lineage>
        <taxon>Eukaryota</taxon>
        <taxon>Fungi</taxon>
        <taxon>Dikarya</taxon>
        <taxon>Ascomycota</taxon>
        <taxon>Pezizomycotina</taxon>
        <taxon>Sordariomycetes</taxon>
        <taxon>Sordariomycetidae</taxon>
        <taxon>Togniniales</taxon>
        <taxon>Togniniaceae</taxon>
        <taxon>Phaeoacremonium</taxon>
    </lineage>
</organism>
<feature type="compositionally biased region" description="Basic and acidic residues" evidence="1">
    <location>
        <begin position="492"/>
        <end position="506"/>
    </location>
</feature>
<dbReference type="EMBL" id="KB933107">
    <property type="protein sequence ID" value="EOO00108.1"/>
    <property type="molecule type" value="Genomic_DNA"/>
</dbReference>
<protein>
    <submittedName>
        <fullName evidence="2">Putative conserved serine-threonine rich protein</fullName>
    </submittedName>
</protein>
<feature type="compositionally biased region" description="Polar residues" evidence="1">
    <location>
        <begin position="825"/>
        <end position="837"/>
    </location>
</feature>
<feature type="region of interest" description="Disordered" evidence="1">
    <location>
        <begin position="1044"/>
        <end position="1064"/>
    </location>
</feature>
<evidence type="ECO:0000256" key="1">
    <source>
        <dbReference type="SAM" id="MobiDB-lite"/>
    </source>
</evidence>
<keyword evidence="3" id="KW-1185">Reference proteome</keyword>
<evidence type="ECO:0000313" key="3">
    <source>
        <dbReference type="Proteomes" id="UP000014074"/>
    </source>
</evidence>